<evidence type="ECO:0000313" key="1">
    <source>
        <dbReference type="EMBL" id="CAH3128217.1"/>
    </source>
</evidence>
<comment type="caution">
    <text evidence="1">The sequence shown here is derived from an EMBL/GenBank/DDBJ whole genome shotgun (WGS) entry which is preliminary data.</text>
</comment>
<feature type="non-terminal residue" evidence="1">
    <location>
        <position position="1"/>
    </location>
</feature>
<sequence length="94" mass="10487">QVSQVLSKADNGFSTKRNYLWSVENAVLCFVCSDSFNQCPFDNHQTVESASQCFCEAISWSVSPKTVSQWVPNHLTSDLASQPPEGSVSWYVLH</sequence>
<dbReference type="EMBL" id="CALNXK010000045">
    <property type="protein sequence ID" value="CAH3128217.1"/>
    <property type="molecule type" value="Genomic_DNA"/>
</dbReference>
<gene>
    <name evidence="1" type="ORF">PLOB_00033481</name>
</gene>
<organism evidence="1 2">
    <name type="scientific">Porites lobata</name>
    <dbReference type="NCBI Taxonomy" id="104759"/>
    <lineage>
        <taxon>Eukaryota</taxon>
        <taxon>Metazoa</taxon>
        <taxon>Cnidaria</taxon>
        <taxon>Anthozoa</taxon>
        <taxon>Hexacorallia</taxon>
        <taxon>Scleractinia</taxon>
        <taxon>Fungiina</taxon>
        <taxon>Poritidae</taxon>
        <taxon>Porites</taxon>
    </lineage>
</organism>
<name>A0ABN8P0T4_9CNID</name>
<reference evidence="1 2" key="1">
    <citation type="submission" date="2022-05" db="EMBL/GenBank/DDBJ databases">
        <authorList>
            <consortium name="Genoscope - CEA"/>
            <person name="William W."/>
        </authorList>
    </citation>
    <scope>NUCLEOTIDE SEQUENCE [LARGE SCALE GENOMIC DNA]</scope>
</reference>
<accession>A0ABN8P0T4</accession>
<dbReference type="Proteomes" id="UP001159405">
    <property type="component" value="Unassembled WGS sequence"/>
</dbReference>
<proteinExistence type="predicted"/>
<keyword evidence="2" id="KW-1185">Reference proteome</keyword>
<protein>
    <submittedName>
        <fullName evidence="1">Uncharacterized protein</fullName>
    </submittedName>
</protein>
<evidence type="ECO:0000313" key="2">
    <source>
        <dbReference type="Proteomes" id="UP001159405"/>
    </source>
</evidence>